<comment type="catalytic activity">
    <reaction evidence="1 6 7">
        <text>adenosine 5'-phosphosulfate + ATP = 3'-phosphoadenylyl sulfate + ADP + H(+)</text>
        <dbReference type="Rhea" id="RHEA:24152"/>
        <dbReference type="ChEBI" id="CHEBI:15378"/>
        <dbReference type="ChEBI" id="CHEBI:30616"/>
        <dbReference type="ChEBI" id="CHEBI:58243"/>
        <dbReference type="ChEBI" id="CHEBI:58339"/>
        <dbReference type="ChEBI" id="CHEBI:456216"/>
        <dbReference type="EC" id="2.7.1.25"/>
    </reaction>
</comment>
<feature type="domain" description="APS kinase" evidence="9">
    <location>
        <begin position="12"/>
        <end position="155"/>
    </location>
</feature>
<dbReference type="GO" id="GO:0005737">
    <property type="term" value="C:cytoplasm"/>
    <property type="evidence" value="ECO:0007669"/>
    <property type="project" value="TreeGrafter"/>
</dbReference>
<comment type="function">
    <text evidence="6 7">Catalyzes the synthesis of activated sulfate.</text>
</comment>
<dbReference type="CDD" id="cd02027">
    <property type="entry name" value="APSK"/>
    <property type="match status" value="1"/>
</dbReference>
<feature type="region of interest" description="Disordered" evidence="8">
    <location>
        <begin position="181"/>
        <end position="200"/>
    </location>
</feature>
<dbReference type="GO" id="GO:0010134">
    <property type="term" value="P:sulfate assimilation via adenylyl sulfate reduction"/>
    <property type="evidence" value="ECO:0007669"/>
    <property type="project" value="TreeGrafter"/>
</dbReference>
<dbReference type="Proteomes" id="UP000293433">
    <property type="component" value="Unassembled WGS sequence"/>
</dbReference>
<keyword evidence="6" id="KW-0597">Phosphoprotein</keyword>
<reference evidence="10 11" key="1">
    <citation type="submission" date="2019-02" db="EMBL/GenBank/DDBJ databases">
        <title>Genomic Encyclopedia of Type Strains, Phase IV (KMG-IV): sequencing the most valuable type-strain genomes for metagenomic binning, comparative biology and taxonomic classification.</title>
        <authorList>
            <person name="Goeker M."/>
        </authorList>
    </citation>
    <scope>NUCLEOTIDE SEQUENCE [LARGE SCALE GENOMIC DNA]</scope>
    <source>
        <strain evidence="10 11">DSM 10617</strain>
    </source>
</reference>
<keyword evidence="3 6" id="KW-0808">Transferase</keyword>
<keyword evidence="6 7" id="KW-0418">Kinase</keyword>
<keyword evidence="4 6" id="KW-0547">Nucleotide-binding</keyword>
<dbReference type="GO" id="GO:0019379">
    <property type="term" value="P:sulfate assimilation, phosphoadenylyl sulfate reduction by phosphoadenylyl-sulfate reductase (thioredoxin)"/>
    <property type="evidence" value="ECO:0007669"/>
    <property type="project" value="TreeGrafter"/>
</dbReference>
<dbReference type="EMBL" id="SGWV01000001">
    <property type="protein sequence ID" value="RZS63286.1"/>
    <property type="molecule type" value="Genomic_DNA"/>
</dbReference>
<dbReference type="NCBIfam" id="NF003013">
    <property type="entry name" value="PRK03846.1"/>
    <property type="match status" value="1"/>
</dbReference>
<evidence type="ECO:0000256" key="2">
    <source>
        <dbReference type="ARBA" id="ARBA00012121"/>
    </source>
</evidence>
<evidence type="ECO:0000256" key="3">
    <source>
        <dbReference type="ARBA" id="ARBA00022679"/>
    </source>
</evidence>
<comment type="similarity">
    <text evidence="6 7">Belongs to the APS kinase family.</text>
</comment>
<comment type="pathway">
    <text evidence="6 7">Sulfur metabolism; hydrogen sulfide biosynthesis; sulfite from sulfate: step 2/3.</text>
</comment>
<dbReference type="GO" id="GO:0005524">
    <property type="term" value="F:ATP binding"/>
    <property type="evidence" value="ECO:0007669"/>
    <property type="project" value="UniProtKB-UniRule"/>
</dbReference>
<organism evidence="10 11">
    <name type="scientific">Sphaerotilus mobilis</name>
    <dbReference type="NCBI Taxonomy" id="47994"/>
    <lineage>
        <taxon>Bacteria</taxon>
        <taxon>Pseudomonadati</taxon>
        <taxon>Pseudomonadota</taxon>
        <taxon>Betaproteobacteria</taxon>
        <taxon>Burkholderiales</taxon>
        <taxon>Sphaerotilaceae</taxon>
        <taxon>Sphaerotilus</taxon>
    </lineage>
</organism>
<dbReference type="UniPathway" id="UPA00140">
    <property type="reaction ID" value="UER00205"/>
</dbReference>
<sequence>MKTLALSNACPATLWFTGLSGAGKTTLVRALQARLEGQGVRTAVLDGDALRSGLCADLGFDDAARAENVRRAAEVARLMNDAGLVVLCALISPRRAHRERARHIVGADRFREIHVSTPLAVCEARDPKGLYARARRGELRRFTGLDDPYDVPTAPWWAVDTSQVDPSAAVDALLNQLQGRAQPIDTAPGKTHSKPAVITT</sequence>
<evidence type="ECO:0000256" key="8">
    <source>
        <dbReference type="SAM" id="MobiDB-lite"/>
    </source>
</evidence>
<dbReference type="PANTHER" id="PTHR42700">
    <property type="entry name" value="SULFATE ADENYLYLTRANSFERASE"/>
    <property type="match status" value="1"/>
</dbReference>
<dbReference type="SUPFAM" id="SSF52540">
    <property type="entry name" value="P-loop containing nucleoside triphosphate hydrolases"/>
    <property type="match status" value="1"/>
</dbReference>
<dbReference type="InterPro" id="IPR050512">
    <property type="entry name" value="Sulf_AdTrans/APS_kinase"/>
</dbReference>
<dbReference type="AlphaFoldDB" id="A0A4Q7M5N3"/>
<evidence type="ECO:0000256" key="7">
    <source>
        <dbReference type="RuleBase" id="RU004347"/>
    </source>
</evidence>
<dbReference type="RefSeq" id="WP_242615338.1">
    <property type="nucleotide sequence ID" value="NZ_SGWV01000001.1"/>
</dbReference>
<dbReference type="EC" id="2.7.1.25" evidence="2 6"/>
<dbReference type="GO" id="GO:0004020">
    <property type="term" value="F:adenylylsulfate kinase activity"/>
    <property type="evidence" value="ECO:0007669"/>
    <property type="project" value="UniProtKB-UniRule"/>
</dbReference>
<feature type="active site" description="Phosphoserine intermediate" evidence="6">
    <location>
        <position position="92"/>
    </location>
</feature>
<evidence type="ECO:0000256" key="1">
    <source>
        <dbReference type="ARBA" id="ARBA00001823"/>
    </source>
</evidence>
<dbReference type="InterPro" id="IPR002891">
    <property type="entry name" value="APS"/>
</dbReference>
<dbReference type="GO" id="GO:0004781">
    <property type="term" value="F:sulfate adenylyltransferase (ATP) activity"/>
    <property type="evidence" value="ECO:0007669"/>
    <property type="project" value="TreeGrafter"/>
</dbReference>
<evidence type="ECO:0000256" key="6">
    <source>
        <dbReference type="HAMAP-Rule" id="MF_00065"/>
    </source>
</evidence>
<dbReference type="GO" id="GO:0070814">
    <property type="term" value="P:hydrogen sulfide biosynthetic process"/>
    <property type="evidence" value="ECO:0007669"/>
    <property type="project" value="UniProtKB-UniRule"/>
</dbReference>
<accession>A0A4Q7M5N3</accession>
<evidence type="ECO:0000256" key="4">
    <source>
        <dbReference type="ARBA" id="ARBA00022741"/>
    </source>
</evidence>
<keyword evidence="11" id="KW-1185">Reference proteome</keyword>
<dbReference type="InterPro" id="IPR059117">
    <property type="entry name" value="APS_kinase_dom"/>
</dbReference>
<protein>
    <recommendedName>
        <fullName evidence="2 6">Adenylyl-sulfate kinase</fullName>
        <ecNumber evidence="2 6">2.7.1.25</ecNumber>
    </recommendedName>
    <alternativeName>
        <fullName evidence="6">APS kinase</fullName>
    </alternativeName>
    <alternativeName>
        <fullName evidence="6">ATP adenosine-5'-phosphosulfate 3'-phosphotransferase</fullName>
    </alternativeName>
    <alternativeName>
        <fullName evidence="6">Adenosine-5'-phosphosulfate kinase</fullName>
    </alternativeName>
</protein>
<proteinExistence type="inferred from homology"/>
<evidence type="ECO:0000313" key="11">
    <source>
        <dbReference type="Proteomes" id="UP000293433"/>
    </source>
</evidence>
<evidence type="ECO:0000256" key="5">
    <source>
        <dbReference type="ARBA" id="ARBA00022840"/>
    </source>
</evidence>
<name>A0A4Q7M5N3_9BURK</name>
<dbReference type="HAMAP" id="MF_00065">
    <property type="entry name" value="Adenylyl_sulf_kinase"/>
    <property type="match status" value="1"/>
</dbReference>
<dbReference type="InterPro" id="IPR027417">
    <property type="entry name" value="P-loop_NTPase"/>
</dbReference>
<comment type="caution">
    <text evidence="10">The sequence shown here is derived from an EMBL/GenBank/DDBJ whole genome shotgun (WGS) entry which is preliminary data.</text>
</comment>
<evidence type="ECO:0000259" key="9">
    <source>
        <dbReference type="Pfam" id="PF01583"/>
    </source>
</evidence>
<dbReference type="NCBIfam" id="TIGR00455">
    <property type="entry name" value="apsK"/>
    <property type="match status" value="1"/>
</dbReference>
<gene>
    <name evidence="6" type="primary">cysC</name>
    <name evidence="10" type="ORF">EV685_0002</name>
</gene>
<feature type="binding site" evidence="6">
    <location>
        <begin position="18"/>
        <end position="25"/>
    </location>
    <ligand>
        <name>ATP</name>
        <dbReference type="ChEBI" id="CHEBI:30616"/>
    </ligand>
</feature>
<dbReference type="PANTHER" id="PTHR42700:SF1">
    <property type="entry name" value="SULFATE ADENYLYLTRANSFERASE"/>
    <property type="match status" value="1"/>
</dbReference>
<dbReference type="Pfam" id="PF01583">
    <property type="entry name" value="APS_kinase"/>
    <property type="match status" value="1"/>
</dbReference>
<evidence type="ECO:0000313" key="10">
    <source>
        <dbReference type="EMBL" id="RZS63286.1"/>
    </source>
</evidence>
<dbReference type="Gene3D" id="3.40.50.300">
    <property type="entry name" value="P-loop containing nucleotide triphosphate hydrolases"/>
    <property type="match status" value="1"/>
</dbReference>
<keyword evidence="5 6" id="KW-0067">ATP-binding</keyword>